<dbReference type="Pfam" id="PF00856">
    <property type="entry name" value="SET"/>
    <property type="match status" value="1"/>
</dbReference>
<reference evidence="2" key="1">
    <citation type="journal article" date="2020" name="Nature">
        <title>Giant virus diversity and host interactions through global metagenomics.</title>
        <authorList>
            <person name="Schulz F."/>
            <person name="Roux S."/>
            <person name="Paez-Espino D."/>
            <person name="Jungbluth S."/>
            <person name="Walsh D.A."/>
            <person name="Denef V.J."/>
            <person name="McMahon K.D."/>
            <person name="Konstantinidis K.T."/>
            <person name="Eloe-Fadrosh E.A."/>
            <person name="Kyrpides N.C."/>
            <person name="Woyke T."/>
        </authorList>
    </citation>
    <scope>NUCLEOTIDE SEQUENCE</scope>
    <source>
        <strain evidence="2">GVMAG-S-1091796-13</strain>
    </source>
</reference>
<sequence length="203" mass="23727">MSKSFKSPDPNFVKGNFKSIKKKHISPKRKDYEIKAKTKVDKTSKCGYINNSNNSRCKLKLGLYPEYCHLHTMLIDNVYIDKSNIRNGGNGLFVGPYGFKRGDIIGKYSFPYNQVSLENLERRCKKEKCWDYVFCDMKNKGQKCWDGLDLRSTIIRNINDAHNSKFRNNSYFEIKGDNVYAKTSRNIKPFSEIFISYGSKYWD</sequence>
<evidence type="ECO:0000259" key="1">
    <source>
        <dbReference type="Pfam" id="PF00856"/>
    </source>
</evidence>
<dbReference type="EMBL" id="MN740714">
    <property type="protein sequence ID" value="QHS80491.1"/>
    <property type="molecule type" value="Genomic_DNA"/>
</dbReference>
<dbReference type="Gene3D" id="2.170.270.10">
    <property type="entry name" value="SET domain"/>
    <property type="match status" value="1"/>
</dbReference>
<dbReference type="InterPro" id="IPR001214">
    <property type="entry name" value="SET_dom"/>
</dbReference>
<dbReference type="InterPro" id="IPR046341">
    <property type="entry name" value="SET_dom_sf"/>
</dbReference>
<protein>
    <recommendedName>
        <fullName evidence="1">SET domain-containing protein</fullName>
    </recommendedName>
</protein>
<evidence type="ECO:0000313" key="2">
    <source>
        <dbReference type="EMBL" id="QHS80491.1"/>
    </source>
</evidence>
<dbReference type="AlphaFoldDB" id="A0A6C0AMC1"/>
<organism evidence="2">
    <name type="scientific">viral metagenome</name>
    <dbReference type="NCBI Taxonomy" id="1070528"/>
    <lineage>
        <taxon>unclassified sequences</taxon>
        <taxon>metagenomes</taxon>
        <taxon>organismal metagenomes</taxon>
    </lineage>
</organism>
<dbReference type="SUPFAM" id="SSF82199">
    <property type="entry name" value="SET domain"/>
    <property type="match status" value="1"/>
</dbReference>
<feature type="domain" description="SET" evidence="1">
    <location>
        <begin position="99"/>
        <end position="198"/>
    </location>
</feature>
<name>A0A6C0AMC1_9ZZZZ</name>
<proteinExistence type="predicted"/>
<accession>A0A6C0AMC1</accession>